<keyword evidence="1" id="KW-0812">Transmembrane</keyword>
<dbReference type="Proteomes" id="UP000239480">
    <property type="component" value="Unassembled WGS sequence"/>
</dbReference>
<keyword evidence="1" id="KW-0472">Membrane</keyword>
<dbReference type="RefSeq" id="WP_106203803.1">
    <property type="nucleotide sequence ID" value="NZ_PVTD01000002.1"/>
</dbReference>
<name>A0A2T0RUX3_9RHOB</name>
<gene>
    <name evidence="2" type="ORF">CLV78_10224</name>
</gene>
<feature type="transmembrane region" description="Helical" evidence="1">
    <location>
        <begin position="124"/>
        <end position="142"/>
    </location>
</feature>
<evidence type="ECO:0000256" key="1">
    <source>
        <dbReference type="SAM" id="Phobius"/>
    </source>
</evidence>
<organism evidence="2 3">
    <name type="scientific">Aliiruegeria haliotis</name>
    <dbReference type="NCBI Taxonomy" id="1280846"/>
    <lineage>
        <taxon>Bacteria</taxon>
        <taxon>Pseudomonadati</taxon>
        <taxon>Pseudomonadota</taxon>
        <taxon>Alphaproteobacteria</taxon>
        <taxon>Rhodobacterales</taxon>
        <taxon>Roseobacteraceae</taxon>
        <taxon>Aliiruegeria</taxon>
    </lineage>
</organism>
<evidence type="ECO:0000313" key="2">
    <source>
        <dbReference type="EMBL" id="PRY24853.1"/>
    </source>
</evidence>
<dbReference type="InterPro" id="IPR047784">
    <property type="entry name" value="TrgA"/>
</dbReference>
<dbReference type="AlphaFoldDB" id="A0A2T0RUX3"/>
<feature type="transmembrane region" description="Helical" evidence="1">
    <location>
        <begin position="36"/>
        <end position="53"/>
    </location>
</feature>
<dbReference type="EMBL" id="PVTD01000002">
    <property type="protein sequence ID" value="PRY24853.1"/>
    <property type="molecule type" value="Genomic_DNA"/>
</dbReference>
<dbReference type="NCBIfam" id="NF033773">
    <property type="entry name" value="tellur_TrgA"/>
    <property type="match status" value="1"/>
</dbReference>
<sequence length="147" mass="15798">MPTAAKLFASIAFALVAFFASEVFKPLLPEGTNAGMLTPVNTFVGLLCGWMVMGRLAGKGYYAAAGSGVRTVAVILFYVLVIWAGIEMVERSTQMHYEGPTAALVGMMDLVAEYFRLMISDPQVPIVLLAGGVLAAFLAEWADERWA</sequence>
<reference evidence="2 3" key="1">
    <citation type="submission" date="2018-03" db="EMBL/GenBank/DDBJ databases">
        <title>Genomic Encyclopedia of Archaeal and Bacterial Type Strains, Phase II (KMG-II): from individual species to whole genera.</title>
        <authorList>
            <person name="Goeker M."/>
        </authorList>
    </citation>
    <scope>NUCLEOTIDE SEQUENCE [LARGE SCALE GENOMIC DNA]</scope>
    <source>
        <strain evidence="2 3">DSM 29328</strain>
    </source>
</reference>
<evidence type="ECO:0000313" key="3">
    <source>
        <dbReference type="Proteomes" id="UP000239480"/>
    </source>
</evidence>
<evidence type="ECO:0008006" key="4">
    <source>
        <dbReference type="Google" id="ProtNLM"/>
    </source>
</evidence>
<keyword evidence="1" id="KW-1133">Transmembrane helix</keyword>
<feature type="transmembrane region" description="Helical" evidence="1">
    <location>
        <begin position="60"/>
        <end position="86"/>
    </location>
</feature>
<comment type="caution">
    <text evidence="2">The sequence shown here is derived from an EMBL/GenBank/DDBJ whole genome shotgun (WGS) entry which is preliminary data.</text>
</comment>
<proteinExistence type="predicted"/>
<dbReference type="OrthoDB" id="7869508at2"/>
<accession>A0A2T0RUX3</accession>
<keyword evidence="3" id="KW-1185">Reference proteome</keyword>
<protein>
    <recommendedName>
        <fullName evidence="4">Tellurium resistance protein</fullName>
    </recommendedName>
</protein>